<proteinExistence type="predicted"/>
<protein>
    <submittedName>
        <fullName evidence="1">Uncharacterized protein</fullName>
    </submittedName>
</protein>
<dbReference type="AlphaFoldDB" id="A0A5A8C2J5"/>
<dbReference type="EMBL" id="VLTL01000287">
    <property type="protein sequence ID" value="KAA0147276.1"/>
    <property type="molecule type" value="Genomic_DNA"/>
</dbReference>
<gene>
    <name evidence="1" type="ORF">FNF28_07584</name>
</gene>
<comment type="caution">
    <text evidence="1">The sequence shown here is derived from an EMBL/GenBank/DDBJ whole genome shotgun (WGS) entry which is preliminary data.</text>
</comment>
<evidence type="ECO:0000313" key="2">
    <source>
        <dbReference type="Proteomes" id="UP000324907"/>
    </source>
</evidence>
<organism evidence="1 2">
    <name type="scientific">Cafeteria roenbergensis</name>
    <name type="common">Marine flagellate</name>
    <dbReference type="NCBI Taxonomy" id="33653"/>
    <lineage>
        <taxon>Eukaryota</taxon>
        <taxon>Sar</taxon>
        <taxon>Stramenopiles</taxon>
        <taxon>Bigyra</taxon>
        <taxon>Opalozoa</taxon>
        <taxon>Bicosoecida</taxon>
        <taxon>Cafeteriaceae</taxon>
        <taxon>Cafeteria</taxon>
    </lineage>
</organism>
<dbReference type="SUPFAM" id="SSF54001">
    <property type="entry name" value="Cysteine proteinases"/>
    <property type="match status" value="1"/>
</dbReference>
<name>A0A5A8C2J5_CAFRO</name>
<dbReference type="Gene3D" id="3.90.1720.10">
    <property type="entry name" value="endopeptidase domain like (from Nostoc punctiforme)"/>
    <property type="match status" value="1"/>
</dbReference>
<reference evidence="1 2" key="1">
    <citation type="submission" date="2019-07" db="EMBL/GenBank/DDBJ databases">
        <title>Genomes of Cafeteria roenbergensis.</title>
        <authorList>
            <person name="Fischer M.G."/>
            <person name="Hackl T."/>
            <person name="Roman M."/>
        </authorList>
    </citation>
    <scope>NUCLEOTIDE SEQUENCE [LARGE SCALE GENOMIC DNA]</scope>
    <source>
        <strain evidence="1 2">RCC970-E3</strain>
    </source>
</reference>
<accession>A0A5A8C2J5</accession>
<evidence type="ECO:0000313" key="1">
    <source>
        <dbReference type="EMBL" id="KAA0147276.1"/>
    </source>
</evidence>
<dbReference type="InterPro" id="IPR038765">
    <property type="entry name" value="Papain-like_cys_pep_sf"/>
</dbReference>
<dbReference type="Proteomes" id="UP000324907">
    <property type="component" value="Unassembled WGS sequence"/>
</dbReference>
<sequence>MALQAKLGAGILTAGPELVWAGVVYRERHDLPVGRRRQFSPGSADDVMSGSLKEGDLVLFSRNCAMYYPCGAAACLGAKAASGQEYDHAGIIVRRRGETCIAEAAFGAVRVRPFEERVVCSRAYNVVVRQLAKPLTPEQRAELRRATADAEERPGRSSESPIAWAAAVVRHGPAGAGCTVPGEFVTSLYRAAGMMTEDESLDMASAGPSFMAGGDRTVRKVASGVELAGTLWFRDRTA</sequence>